<feature type="chain" id="PRO_5011651968" evidence="3">
    <location>
        <begin position="33"/>
        <end position="278"/>
    </location>
</feature>
<sequence length="278" mass="29746">MTRSGLFAAVSRRCVLAATVAMGLAVPTASLASPEAADAVEAPAVSPMPRARPEWVEVIPTARWDFRSEGDAWSRAVLDALRGPGEPLVSMVPGDIETWCPGYADAPTGARRSFWVGFLSALAKHESTWRPGAVGGGGQWYGLLQILPATARGYGCRARSGQALTDGAANLSCAVRIMARTVKRDGVIHARSPKWSGVSADWGPMRSGTKRAEMASWLRRQDYCQMFASPRPTRKPVPETLVAGPVLPDLRPEARPDRVTPVEVTRAATSSVDFLIGP</sequence>
<dbReference type="RefSeq" id="WP_235859755.1">
    <property type="nucleotide sequence ID" value="NZ_FOGU01000001.1"/>
</dbReference>
<name>A0A1H9QBK3_9RHOB</name>
<evidence type="ECO:0000256" key="3">
    <source>
        <dbReference type="SAM" id="SignalP"/>
    </source>
</evidence>
<dbReference type="EMBL" id="FOGU01000001">
    <property type="protein sequence ID" value="SER57891.1"/>
    <property type="molecule type" value="Genomic_DNA"/>
</dbReference>
<dbReference type="InterPro" id="IPR008258">
    <property type="entry name" value="Transglycosylase_SLT_dom_1"/>
</dbReference>
<gene>
    <name evidence="5" type="ORF">SAMN04490244_101557</name>
</gene>
<evidence type="ECO:0000259" key="4">
    <source>
        <dbReference type="Pfam" id="PF01464"/>
    </source>
</evidence>
<dbReference type="SUPFAM" id="SSF53955">
    <property type="entry name" value="Lysozyme-like"/>
    <property type="match status" value="1"/>
</dbReference>
<reference evidence="5 6" key="1">
    <citation type="submission" date="2016-10" db="EMBL/GenBank/DDBJ databases">
        <authorList>
            <person name="de Groot N.N."/>
        </authorList>
    </citation>
    <scope>NUCLEOTIDE SEQUENCE [LARGE SCALE GENOMIC DNA]</scope>
    <source>
        <strain evidence="5 6">DSM 23042</strain>
    </source>
</reference>
<comment type="similarity">
    <text evidence="1">Belongs to the virb1 family.</text>
</comment>
<evidence type="ECO:0000256" key="2">
    <source>
        <dbReference type="SAM" id="MobiDB-lite"/>
    </source>
</evidence>
<evidence type="ECO:0000256" key="1">
    <source>
        <dbReference type="ARBA" id="ARBA00009387"/>
    </source>
</evidence>
<feature type="signal peptide" evidence="3">
    <location>
        <begin position="1"/>
        <end position="32"/>
    </location>
</feature>
<protein>
    <submittedName>
        <fullName evidence="5">Transglycosylase SLT domain-containing protein</fullName>
    </submittedName>
</protein>
<feature type="domain" description="Transglycosylase SLT" evidence="4">
    <location>
        <begin position="112"/>
        <end position="184"/>
    </location>
</feature>
<evidence type="ECO:0000313" key="6">
    <source>
        <dbReference type="Proteomes" id="UP000198885"/>
    </source>
</evidence>
<dbReference type="AlphaFoldDB" id="A0A1H9QBK3"/>
<keyword evidence="6" id="KW-1185">Reference proteome</keyword>
<organism evidence="5 6">
    <name type="scientific">Tranquillimonas rosea</name>
    <dbReference type="NCBI Taxonomy" id="641238"/>
    <lineage>
        <taxon>Bacteria</taxon>
        <taxon>Pseudomonadati</taxon>
        <taxon>Pseudomonadota</taxon>
        <taxon>Alphaproteobacteria</taxon>
        <taxon>Rhodobacterales</taxon>
        <taxon>Roseobacteraceae</taxon>
        <taxon>Tranquillimonas</taxon>
    </lineage>
</organism>
<accession>A0A1H9QBK3</accession>
<dbReference type="Pfam" id="PF01464">
    <property type="entry name" value="SLT"/>
    <property type="match status" value="1"/>
</dbReference>
<dbReference type="Proteomes" id="UP000198885">
    <property type="component" value="Unassembled WGS sequence"/>
</dbReference>
<dbReference type="InterPro" id="IPR006311">
    <property type="entry name" value="TAT_signal"/>
</dbReference>
<feature type="region of interest" description="Disordered" evidence="2">
    <location>
        <begin position="235"/>
        <end position="259"/>
    </location>
</feature>
<evidence type="ECO:0000313" key="5">
    <source>
        <dbReference type="EMBL" id="SER57891.1"/>
    </source>
</evidence>
<dbReference type="InterPro" id="IPR023346">
    <property type="entry name" value="Lysozyme-like_dom_sf"/>
</dbReference>
<feature type="compositionally biased region" description="Basic and acidic residues" evidence="2">
    <location>
        <begin position="250"/>
        <end position="259"/>
    </location>
</feature>
<proteinExistence type="inferred from homology"/>
<dbReference type="PROSITE" id="PS51318">
    <property type="entry name" value="TAT"/>
    <property type="match status" value="1"/>
</dbReference>
<dbReference type="Gene3D" id="1.10.530.10">
    <property type="match status" value="1"/>
</dbReference>
<keyword evidence="3" id="KW-0732">Signal</keyword>
<dbReference type="STRING" id="641238.SAMN04490244_101557"/>